<dbReference type="AlphaFoldDB" id="B5HND4"/>
<evidence type="ECO:0000256" key="2">
    <source>
        <dbReference type="ARBA" id="ARBA00023015"/>
    </source>
</evidence>
<evidence type="ECO:0000256" key="5">
    <source>
        <dbReference type="SAM" id="MobiDB-lite"/>
    </source>
</evidence>
<dbReference type="HOGENOM" id="CLU_039613_6_0_11"/>
<name>B5HND4_STRX2</name>
<dbReference type="GO" id="GO:0003677">
    <property type="term" value="F:DNA binding"/>
    <property type="evidence" value="ECO:0007669"/>
    <property type="project" value="UniProtKB-KW"/>
</dbReference>
<dbReference type="Pfam" id="PF03466">
    <property type="entry name" value="LysR_substrate"/>
    <property type="match status" value="1"/>
</dbReference>
<reference evidence="7" key="1">
    <citation type="submission" date="2009-10" db="EMBL/GenBank/DDBJ databases">
        <title>The genome sequence of Streptomyces sviceus strain ATCC 29083.</title>
        <authorList>
            <consortium name="The Broad Institute Genome Sequencing Platform"/>
            <consortium name="Broad Institute Microbial Sequencing Center"/>
            <person name="Fischbach M."/>
            <person name="Godfrey P."/>
            <person name="Ward D."/>
            <person name="Young S."/>
            <person name="Zeng Q."/>
            <person name="Koehrsen M."/>
            <person name="Alvarado L."/>
            <person name="Berlin A.M."/>
            <person name="Bochicchio J."/>
            <person name="Borenstein D."/>
            <person name="Chapman S.B."/>
            <person name="Chen Z."/>
            <person name="Engels R."/>
            <person name="Freedman E."/>
            <person name="Gellesch M."/>
            <person name="Goldberg J."/>
            <person name="Griggs A."/>
            <person name="Gujja S."/>
            <person name="Heilman E.R."/>
            <person name="Heiman D.I."/>
            <person name="Hepburn T.A."/>
            <person name="Howarth C."/>
            <person name="Jen D."/>
            <person name="Larson L."/>
            <person name="Lewis B."/>
            <person name="Mehta T."/>
            <person name="Park D."/>
            <person name="Pearson M."/>
            <person name="Richards J."/>
            <person name="Roberts A."/>
            <person name="Saif S."/>
            <person name="Shea T.D."/>
            <person name="Shenoy N."/>
            <person name="Sisk P."/>
            <person name="Stolte C."/>
            <person name="Sykes S.N."/>
            <person name="Thomson T."/>
            <person name="Walk T."/>
            <person name="White J."/>
            <person name="Yandava C."/>
            <person name="Straight P."/>
            <person name="Clardy J."/>
            <person name="Hung D."/>
            <person name="Kolter R."/>
            <person name="Mekalanos J."/>
            <person name="Walker S."/>
            <person name="Walsh C.T."/>
            <person name="Wieland-Brown L.C."/>
            <person name="Haas B."/>
            <person name="Nusbaum C."/>
            <person name="Birren B."/>
        </authorList>
    </citation>
    <scope>NUCLEOTIDE SEQUENCE [LARGE SCALE GENOMIC DNA]</scope>
    <source>
        <strain evidence="7">ATCC 29083</strain>
    </source>
</reference>
<dbReference type="EMBL" id="CM000951">
    <property type="protein sequence ID" value="EDY54338.1"/>
    <property type="molecule type" value="Genomic_DNA"/>
</dbReference>
<evidence type="ECO:0000256" key="3">
    <source>
        <dbReference type="ARBA" id="ARBA00023125"/>
    </source>
</evidence>
<dbReference type="InterPro" id="IPR000847">
    <property type="entry name" value="LysR_HTH_N"/>
</dbReference>
<proteinExistence type="inferred from homology"/>
<evidence type="ECO:0000313" key="8">
    <source>
        <dbReference type="Proteomes" id="UP000002785"/>
    </source>
</evidence>
<dbReference type="InterPro" id="IPR036390">
    <property type="entry name" value="WH_DNA-bd_sf"/>
</dbReference>
<organism evidence="7 8">
    <name type="scientific">Streptomyces sviceus (strain ATCC 29083 / DSM 924 / JCM 4929 / NBRC 13980 / NCIMB 11184 / NRRL 5439 / UC 5370)</name>
    <dbReference type="NCBI Taxonomy" id="463191"/>
    <lineage>
        <taxon>Bacteria</taxon>
        <taxon>Bacillati</taxon>
        <taxon>Actinomycetota</taxon>
        <taxon>Actinomycetes</taxon>
        <taxon>Kitasatosporales</taxon>
        <taxon>Streptomycetaceae</taxon>
        <taxon>Streptomyces</taxon>
    </lineage>
</organism>
<dbReference type="CDD" id="cd08423">
    <property type="entry name" value="PBP2_LTTR_like_6"/>
    <property type="match status" value="1"/>
</dbReference>
<dbReference type="Proteomes" id="UP000002785">
    <property type="component" value="Chromosome"/>
</dbReference>
<dbReference type="Pfam" id="PF00126">
    <property type="entry name" value="HTH_1"/>
    <property type="match status" value="1"/>
</dbReference>
<comment type="similarity">
    <text evidence="1">Belongs to the LysR transcriptional regulatory family.</text>
</comment>
<keyword evidence="4" id="KW-0804">Transcription</keyword>
<evidence type="ECO:0000259" key="6">
    <source>
        <dbReference type="PROSITE" id="PS50931"/>
    </source>
</evidence>
<dbReference type="eggNOG" id="COG0583">
    <property type="taxonomic scope" value="Bacteria"/>
</dbReference>
<feature type="region of interest" description="Disordered" evidence="5">
    <location>
        <begin position="311"/>
        <end position="362"/>
    </location>
</feature>
<dbReference type="Gene3D" id="1.10.10.10">
    <property type="entry name" value="Winged helix-like DNA-binding domain superfamily/Winged helix DNA-binding domain"/>
    <property type="match status" value="1"/>
</dbReference>
<accession>B5HND4</accession>
<dbReference type="SUPFAM" id="SSF46785">
    <property type="entry name" value="Winged helix' DNA-binding domain"/>
    <property type="match status" value="1"/>
</dbReference>
<feature type="domain" description="HTH lysR-type" evidence="6">
    <location>
        <begin position="10"/>
        <end position="67"/>
    </location>
</feature>
<evidence type="ECO:0000256" key="1">
    <source>
        <dbReference type="ARBA" id="ARBA00009437"/>
    </source>
</evidence>
<dbReference type="OrthoDB" id="4131546at2"/>
<dbReference type="InterPro" id="IPR036388">
    <property type="entry name" value="WH-like_DNA-bd_sf"/>
</dbReference>
<dbReference type="Gene3D" id="3.40.190.10">
    <property type="entry name" value="Periplasmic binding protein-like II"/>
    <property type="match status" value="2"/>
</dbReference>
<evidence type="ECO:0000256" key="4">
    <source>
        <dbReference type="ARBA" id="ARBA00023163"/>
    </source>
</evidence>
<protein>
    <submittedName>
        <fullName evidence="7">LysR-family transcriptional regulator</fullName>
    </submittedName>
</protein>
<dbReference type="InterPro" id="IPR005119">
    <property type="entry name" value="LysR_subst-bd"/>
</dbReference>
<dbReference type="PROSITE" id="PS50931">
    <property type="entry name" value="HTH_LYSR"/>
    <property type="match status" value="1"/>
</dbReference>
<sequence>MEQVSEPFTIDLRRLTVLRELQRRGSLARTAEALHLTPSAVSQQIAALARETGVPLTEKDGRGVRLTGQARVLLGHADAIAAQLERARADLGAYGEGGRGSVTIGCLSSGILGLLPGVLRALADRLPQVRIDVMESEPPELFTALDAGQVDVAVAVHFAAAPPHTDARYSRTELFTDVMDIAVPAGHRLAGRDRVDLRELAAEAWIVGDARSCVGAVARSVCAAAGFTPDIRHAVNDWGALAALVEAGQGVALLPRMVRPVYASRHLALLRVEGDPPPARHVFAAIRAGAEADAVLGVVLDQLHTTARAQIDFPNSRRGTSQESASASTRSRPRPEVDSGSQDLTTGLRGEPPATSTAFAPS</sequence>
<dbReference type="RefSeq" id="WP_007382192.1">
    <property type="nucleotide sequence ID" value="NZ_CM000951.1"/>
</dbReference>
<dbReference type="PANTHER" id="PTHR30346">
    <property type="entry name" value="TRANSCRIPTIONAL DUAL REGULATOR HCAR-RELATED"/>
    <property type="match status" value="1"/>
</dbReference>
<evidence type="ECO:0000313" key="7">
    <source>
        <dbReference type="EMBL" id="EDY54338.1"/>
    </source>
</evidence>
<keyword evidence="2" id="KW-0805">Transcription regulation</keyword>
<keyword evidence="8" id="KW-1185">Reference proteome</keyword>
<keyword evidence="3" id="KW-0238">DNA-binding</keyword>
<dbReference type="SUPFAM" id="SSF53850">
    <property type="entry name" value="Periplasmic binding protein-like II"/>
    <property type="match status" value="1"/>
</dbReference>
<dbReference type="PANTHER" id="PTHR30346:SF29">
    <property type="entry name" value="LYSR SUBSTRATE-BINDING"/>
    <property type="match status" value="1"/>
</dbReference>
<dbReference type="GO" id="GO:0032993">
    <property type="term" value="C:protein-DNA complex"/>
    <property type="evidence" value="ECO:0007669"/>
    <property type="project" value="TreeGrafter"/>
</dbReference>
<dbReference type="GO" id="GO:0003700">
    <property type="term" value="F:DNA-binding transcription factor activity"/>
    <property type="evidence" value="ECO:0007669"/>
    <property type="project" value="InterPro"/>
</dbReference>
<gene>
    <name evidence="7" type="ORF">SSEG_00919</name>
</gene>